<protein>
    <submittedName>
        <fullName evidence="1">Putative ORFan</fullName>
    </submittedName>
</protein>
<evidence type="ECO:0000313" key="1">
    <source>
        <dbReference type="EMBL" id="QKU34082.1"/>
    </source>
</evidence>
<sequence>MTDTGIICDRSFPITETRYLDNGKFETKYLYTSYCTGKLILVDEEYLICNNCGCADIIMNFLPEPRT</sequence>
<name>A0A6N1NU87_9VIRU</name>
<dbReference type="EMBL" id="MF405918">
    <property type="protein sequence ID" value="QKU34082.1"/>
    <property type="molecule type" value="Genomic_DNA"/>
</dbReference>
<organism evidence="1">
    <name type="scientific">Tupanvirus deep ocean</name>
    <dbReference type="NCBI Taxonomy" id="2126984"/>
    <lineage>
        <taxon>Viruses</taxon>
        <taxon>Varidnaviria</taxon>
        <taxon>Bamfordvirae</taxon>
        <taxon>Nucleocytoviricota</taxon>
        <taxon>Megaviricetes</taxon>
        <taxon>Imitervirales</taxon>
        <taxon>Mimiviridae</taxon>
        <taxon>Megamimivirinae</taxon>
        <taxon>Tupanvirus</taxon>
        <taxon>Tupanvirus altamarinense</taxon>
    </lineage>
</organism>
<dbReference type="RefSeq" id="YP_010780697.1">
    <property type="nucleotide sequence ID" value="NC_075038.1"/>
</dbReference>
<dbReference type="GeneID" id="80517388"/>
<dbReference type="KEGG" id="vg:80517388"/>
<proteinExistence type="predicted"/>
<accession>A0A6N1NU87</accession>
<reference evidence="1" key="1">
    <citation type="submission" date="2017-06" db="EMBL/GenBank/DDBJ databases">
        <authorList>
            <person name="Assis F.L."/>
            <person name="Abrahao J.S."/>
            <person name="Silva L."/>
            <person name="Khalil J.B."/>
            <person name="Rodrigues R."/>
            <person name="Silva L.S."/>
            <person name="Boratto P."/>
            <person name="Andrade M."/>
            <person name="Kroon E.G."/>
            <person name="Ribeiro B."/>
            <person name="Bergier I."/>
            <person name="Seligmann H."/>
            <person name="Ghigo E."/>
            <person name="Colson P."/>
            <person name="Levasseur A."/>
            <person name="Raoult D."/>
            <person name="Scola B.L."/>
        </authorList>
    </citation>
    <scope>NUCLEOTIDE SEQUENCE</scope>
    <source>
        <strain evidence="1">Deep ocean</strain>
    </source>
</reference>
<reference evidence="1" key="2">
    <citation type="journal article" date="2018" name="Nat. Commun.">
        <title>Tailed giant Tupanvirus possesses the most complete translational apparatus of the known virosphere.</title>
        <authorList>
            <person name="Abrahao J."/>
            <person name="Silva L."/>
            <person name="Silva L.S."/>
            <person name="Khalil J.Y.B."/>
            <person name="Rodrigues R."/>
            <person name="Arantes T."/>
            <person name="Assis F."/>
            <person name="Boratto P."/>
            <person name="Andrade M."/>
            <person name="Kroon E.G."/>
            <person name="Ribeiro B."/>
            <person name="Bergier I."/>
            <person name="Seligmann H."/>
            <person name="Ghigo E."/>
            <person name="Colson P."/>
            <person name="Levasseur A."/>
            <person name="Kroemer G."/>
            <person name="Raoult D."/>
            <person name="La Scola B."/>
        </authorList>
    </citation>
    <scope>NUCLEOTIDE SEQUENCE [LARGE SCALE GENOMIC DNA]</scope>
    <source>
        <strain evidence="1">Deep ocean</strain>
    </source>
</reference>